<dbReference type="PANTHER" id="PTHR33297">
    <property type="entry name" value="AMASTIN-LIKE SURFACE PROTEIN-LIKE PROTEIN-RELATED"/>
    <property type="match status" value="1"/>
</dbReference>
<feature type="transmembrane region" description="Helical" evidence="2">
    <location>
        <begin position="197"/>
        <end position="218"/>
    </location>
</feature>
<gene>
    <name evidence="3" type="ORF">Tco025E_05982</name>
</gene>
<dbReference type="Proteomes" id="UP000284403">
    <property type="component" value="Unassembled WGS sequence"/>
</dbReference>
<dbReference type="GeneID" id="40319593"/>
<reference evidence="3 4" key="1">
    <citation type="journal article" date="2018" name="BMC Genomics">
        <title>Genomic comparison of Trypanosoma conorhini and Trypanosoma rangeli to Trypanosoma cruzi strains of high and low virulence.</title>
        <authorList>
            <person name="Bradwell K.R."/>
            <person name="Koparde V.N."/>
            <person name="Matveyev A.V."/>
            <person name="Serrano M.G."/>
            <person name="Alves J.M."/>
            <person name="Parikh H."/>
            <person name="Huang B."/>
            <person name="Lee V."/>
            <person name="Espinosa-Alvarez O."/>
            <person name="Ortiz P.A."/>
            <person name="Costa-Martins A.G."/>
            <person name="Teixeira M.M."/>
            <person name="Buck G.A."/>
        </authorList>
    </citation>
    <scope>NUCLEOTIDE SEQUENCE [LARGE SCALE GENOMIC DNA]</scope>
    <source>
        <strain evidence="3 4">025E</strain>
    </source>
</reference>
<feature type="transmembrane region" description="Helical" evidence="2">
    <location>
        <begin position="122"/>
        <end position="141"/>
    </location>
</feature>
<evidence type="ECO:0000256" key="1">
    <source>
        <dbReference type="SAM" id="MobiDB-lite"/>
    </source>
</evidence>
<feature type="transmembrane region" description="Helical" evidence="2">
    <location>
        <begin position="384"/>
        <end position="403"/>
    </location>
</feature>
<dbReference type="PANTHER" id="PTHR33297:SF4">
    <property type="entry name" value="AMASTIN"/>
    <property type="match status" value="1"/>
</dbReference>
<keyword evidence="2" id="KW-1133">Transmembrane helix</keyword>
<organism evidence="3 4">
    <name type="scientific">Trypanosoma conorhini</name>
    <dbReference type="NCBI Taxonomy" id="83891"/>
    <lineage>
        <taxon>Eukaryota</taxon>
        <taxon>Discoba</taxon>
        <taxon>Euglenozoa</taxon>
        <taxon>Kinetoplastea</taxon>
        <taxon>Metakinetoplastina</taxon>
        <taxon>Trypanosomatida</taxon>
        <taxon>Trypanosomatidae</taxon>
        <taxon>Trypanosoma</taxon>
    </lineage>
</organism>
<keyword evidence="4" id="KW-1185">Reference proteome</keyword>
<dbReference type="OrthoDB" id="270524at2759"/>
<dbReference type="RefSeq" id="XP_029227015.1">
    <property type="nucleotide sequence ID" value="XM_029372872.1"/>
</dbReference>
<feature type="compositionally biased region" description="Low complexity" evidence="1">
    <location>
        <begin position="19"/>
        <end position="33"/>
    </location>
</feature>
<dbReference type="Pfam" id="PF07344">
    <property type="entry name" value="Amastin"/>
    <property type="match status" value="1"/>
</dbReference>
<protein>
    <recommendedName>
        <fullName evidence="5">Amastin</fullName>
    </recommendedName>
</protein>
<accession>A0A3R7LGN9</accession>
<feature type="transmembrane region" description="Helical" evidence="2">
    <location>
        <begin position="342"/>
        <end position="364"/>
    </location>
</feature>
<dbReference type="InterPro" id="IPR009944">
    <property type="entry name" value="Amastin"/>
</dbReference>
<dbReference type="EMBL" id="MKKU01000381">
    <property type="protein sequence ID" value="RNF14025.1"/>
    <property type="molecule type" value="Genomic_DNA"/>
</dbReference>
<keyword evidence="2" id="KW-0812">Transmembrane</keyword>
<comment type="caution">
    <text evidence="3">The sequence shown here is derived from an EMBL/GenBank/DDBJ whole genome shotgun (WGS) entry which is preliminary data.</text>
</comment>
<feature type="transmembrane region" description="Helical" evidence="2">
    <location>
        <begin position="153"/>
        <end position="177"/>
    </location>
</feature>
<sequence>MNETNNVGSRRPHLNADVSTAAPTTPEPSTASEQRPPPLHEFDIGPKVVAGAYVLICVCLAVAVGAPWFLMEQYAAGPEGRNVGEMFQLWKTTISVGSAKRSMGNGLIACAPARREVVALQALSVVVLAISLFTLFLSVVRDRFMRGNSKLRLALIYCVAVVFVVLTAESSVGIDLFTRSFSACGAGTSYHSRGFELHLGFATTMTAWVLSALAGVAVYNRVPLPMDTRVIEYGANAFAMLAFVAFLFSLVACPIPQWFYKDIARRTLTEVLLWRERYSVLWVTNSSHNSTEVGNLGCRPVFRCFLAVELFSILTIILNAATFLFGVLLAKGLFGFVRHALVLGYTSTAVAVIQWVLLLCIYYRDWCAGAVSYHRKKYVLAAGFALSVSACVVMGVATVLLAYTERIRRNHFSTFGHLKTLREVLVEMAQ</sequence>
<evidence type="ECO:0000313" key="4">
    <source>
        <dbReference type="Proteomes" id="UP000284403"/>
    </source>
</evidence>
<evidence type="ECO:0008006" key="5">
    <source>
        <dbReference type="Google" id="ProtNLM"/>
    </source>
</evidence>
<feature type="transmembrane region" description="Helical" evidence="2">
    <location>
        <begin position="230"/>
        <end position="252"/>
    </location>
</feature>
<evidence type="ECO:0000256" key="2">
    <source>
        <dbReference type="SAM" id="Phobius"/>
    </source>
</evidence>
<feature type="region of interest" description="Disordered" evidence="1">
    <location>
        <begin position="1"/>
        <end position="38"/>
    </location>
</feature>
<proteinExistence type="predicted"/>
<feature type="transmembrane region" description="Helical" evidence="2">
    <location>
        <begin position="310"/>
        <end position="330"/>
    </location>
</feature>
<evidence type="ECO:0000313" key="3">
    <source>
        <dbReference type="EMBL" id="RNF14025.1"/>
    </source>
</evidence>
<feature type="transmembrane region" description="Helical" evidence="2">
    <location>
        <begin position="48"/>
        <end position="70"/>
    </location>
</feature>
<dbReference type="AlphaFoldDB" id="A0A3R7LGN9"/>
<name>A0A3R7LGN9_9TRYP</name>
<keyword evidence="2" id="KW-0472">Membrane</keyword>